<name>A0A3N9THX6_9VIBR</name>
<protein>
    <submittedName>
        <fullName evidence="3">Dinitrogenase iron-molybdenum cofactor</fullName>
    </submittedName>
</protein>
<keyword evidence="1" id="KW-0535">Nitrogen fixation</keyword>
<sequence>MLFNLRSVNMITALPIVDNQLSNHFTKAHHFVFVDDNGALICSAPNPSLGAGCSGKKHLVDMLLANHADRVVVKNIGAKMLSRLFESKIEVLMTDKGRRSNLQGLLEDPNVTRLVDLSRARTSINFDRKQFEGGCCEQHGHENALENSCCQSLDSLSRQRKNHHRYCKK</sequence>
<keyword evidence="4" id="KW-1185">Reference proteome</keyword>
<evidence type="ECO:0000256" key="1">
    <source>
        <dbReference type="ARBA" id="ARBA00023231"/>
    </source>
</evidence>
<comment type="caution">
    <text evidence="3">The sequence shown here is derived from an EMBL/GenBank/DDBJ whole genome shotgun (WGS) entry which is preliminary data.</text>
</comment>
<gene>
    <name evidence="3" type="ORF">EES38_09665</name>
</gene>
<reference evidence="3 4" key="1">
    <citation type="submission" date="2018-11" db="EMBL/GenBank/DDBJ databases">
        <title>Vibrio LJC006 sp. nov., isolated from seawater during the bloom of the enteromorpha.</title>
        <authorList>
            <person name="Liang J."/>
        </authorList>
    </citation>
    <scope>NUCLEOTIDE SEQUENCE [LARGE SCALE GENOMIC DNA]</scope>
    <source>
        <strain evidence="3 4">LJC006</strain>
    </source>
</reference>
<feature type="domain" description="Dinitrogenase iron-molybdenum cofactor biosynthesis" evidence="2">
    <location>
        <begin position="18"/>
        <end position="97"/>
    </location>
</feature>
<dbReference type="InterPro" id="IPR003731">
    <property type="entry name" value="Di-Nase_FeMo-co_biosynth"/>
</dbReference>
<dbReference type="OrthoDB" id="6215304at2"/>
<organism evidence="3 4">
    <name type="scientific">Vibrio viridaestus</name>
    <dbReference type="NCBI Taxonomy" id="2487322"/>
    <lineage>
        <taxon>Bacteria</taxon>
        <taxon>Pseudomonadati</taxon>
        <taxon>Pseudomonadota</taxon>
        <taxon>Gammaproteobacteria</taxon>
        <taxon>Vibrionales</taxon>
        <taxon>Vibrionaceae</taxon>
        <taxon>Vibrio</taxon>
    </lineage>
</organism>
<accession>A0A3N9THX6</accession>
<evidence type="ECO:0000259" key="2">
    <source>
        <dbReference type="Pfam" id="PF02579"/>
    </source>
</evidence>
<dbReference type="Gene3D" id="3.30.420.130">
    <property type="entry name" value="Dinitrogenase iron-molybdenum cofactor biosynthesis domain"/>
    <property type="match status" value="1"/>
</dbReference>
<dbReference type="InterPro" id="IPR036105">
    <property type="entry name" value="DiNase_FeMo-co_biosyn_sf"/>
</dbReference>
<dbReference type="EMBL" id="RJVQ01000003">
    <property type="protein sequence ID" value="RQW63504.1"/>
    <property type="molecule type" value="Genomic_DNA"/>
</dbReference>
<dbReference type="Proteomes" id="UP000281112">
    <property type="component" value="Unassembled WGS sequence"/>
</dbReference>
<dbReference type="SUPFAM" id="SSF53146">
    <property type="entry name" value="Nitrogenase accessory factor-like"/>
    <property type="match status" value="1"/>
</dbReference>
<dbReference type="Pfam" id="PF02579">
    <property type="entry name" value="Nitro_FeMo-Co"/>
    <property type="match status" value="1"/>
</dbReference>
<evidence type="ECO:0000313" key="3">
    <source>
        <dbReference type="EMBL" id="RQW63504.1"/>
    </source>
</evidence>
<proteinExistence type="predicted"/>
<evidence type="ECO:0000313" key="4">
    <source>
        <dbReference type="Proteomes" id="UP000281112"/>
    </source>
</evidence>
<dbReference type="AlphaFoldDB" id="A0A3N9THX6"/>